<evidence type="ECO:0000313" key="2">
    <source>
        <dbReference type="Proteomes" id="UP000195386"/>
    </source>
</evidence>
<dbReference type="AlphaFoldDB" id="A0A1Y3YL84"/>
<accession>A0A1Y3YL84</accession>
<gene>
    <name evidence="1" type="ORF">B5F97_16970</name>
</gene>
<proteinExistence type="predicted"/>
<protein>
    <submittedName>
        <fullName evidence="1">Uncharacterized protein</fullName>
    </submittedName>
</protein>
<evidence type="ECO:0000313" key="1">
    <source>
        <dbReference type="EMBL" id="OUN98612.1"/>
    </source>
</evidence>
<sequence>MKVIAEIIGLDNDYPMVWKEGNILPSSGDSIWMDGYLSDKAKELLDKVMSKDIWDACRVDETALDTLCEEEMLVKRRGFFIDGETKEMICSIVLTCKHLDLLDEAIDVDNY</sequence>
<name>A0A1Y3YL84_9BACE</name>
<dbReference type="RefSeq" id="WP_087426980.1">
    <property type="nucleotide sequence ID" value="NZ_CATZGC010000030.1"/>
</dbReference>
<dbReference type="Proteomes" id="UP000195386">
    <property type="component" value="Unassembled WGS sequence"/>
</dbReference>
<reference evidence="2" key="1">
    <citation type="submission" date="2017-04" db="EMBL/GenBank/DDBJ databases">
        <title>Function of individual gut microbiota members based on whole genome sequencing of pure cultures obtained from chicken caecum.</title>
        <authorList>
            <person name="Medvecky M."/>
            <person name="Cejkova D."/>
            <person name="Polansky O."/>
            <person name="Karasova D."/>
            <person name="Kubasova T."/>
            <person name="Cizek A."/>
            <person name="Rychlik I."/>
        </authorList>
    </citation>
    <scope>NUCLEOTIDE SEQUENCE [LARGE SCALE GENOMIC DNA]</scope>
    <source>
        <strain evidence="2">An43</strain>
    </source>
</reference>
<dbReference type="EMBL" id="NFII01000024">
    <property type="protein sequence ID" value="OUN98612.1"/>
    <property type="molecule type" value="Genomic_DNA"/>
</dbReference>
<comment type="caution">
    <text evidence="1">The sequence shown here is derived from an EMBL/GenBank/DDBJ whole genome shotgun (WGS) entry which is preliminary data.</text>
</comment>
<organism evidence="1 2">
    <name type="scientific">Bacteroides clarus</name>
    <dbReference type="NCBI Taxonomy" id="626929"/>
    <lineage>
        <taxon>Bacteria</taxon>
        <taxon>Pseudomonadati</taxon>
        <taxon>Bacteroidota</taxon>
        <taxon>Bacteroidia</taxon>
        <taxon>Bacteroidales</taxon>
        <taxon>Bacteroidaceae</taxon>
        <taxon>Bacteroides</taxon>
    </lineage>
</organism>